<dbReference type="InterPro" id="IPR032675">
    <property type="entry name" value="LRR_dom_sf"/>
</dbReference>
<dbReference type="Proteomes" id="UP000265618">
    <property type="component" value="Unassembled WGS sequence"/>
</dbReference>
<feature type="non-terminal residue" evidence="1">
    <location>
        <position position="1"/>
    </location>
</feature>
<organism evidence="1 2">
    <name type="scientific">Kipferlia bialata</name>
    <dbReference type="NCBI Taxonomy" id="797122"/>
    <lineage>
        <taxon>Eukaryota</taxon>
        <taxon>Metamonada</taxon>
        <taxon>Carpediemonas-like organisms</taxon>
        <taxon>Kipferlia</taxon>
    </lineage>
</organism>
<dbReference type="Gene3D" id="3.80.10.10">
    <property type="entry name" value="Ribonuclease Inhibitor"/>
    <property type="match status" value="1"/>
</dbReference>
<evidence type="ECO:0000313" key="2">
    <source>
        <dbReference type="Proteomes" id="UP000265618"/>
    </source>
</evidence>
<dbReference type="AlphaFoldDB" id="A0A9K3DAX7"/>
<dbReference type="PANTHER" id="PTHR24114:SF2">
    <property type="entry name" value="F-BOX DOMAIN-CONTAINING PROTEIN-RELATED"/>
    <property type="match status" value="1"/>
</dbReference>
<keyword evidence="2" id="KW-1185">Reference proteome</keyword>
<protein>
    <submittedName>
        <fullName evidence="1">Uncharacterized protein</fullName>
    </submittedName>
</protein>
<proteinExistence type="predicted"/>
<dbReference type="SUPFAM" id="SSF52047">
    <property type="entry name" value="RNI-like"/>
    <property type="match status" value="1"/>
</dbReference>
<dbReference type="EMBL" id="BDIP01006242">
    <property type="protein sequence ID" value="GIQ90488.1"/>
    <property type="molecule type" value="Genomic_DNA"/>
</dbReference>
<gene>
    <name evidence="1" type="ORF">KIPB_013297</name>
</gene>
<dbReference type="SMART" id="SM00368">
    <property type="entry name" value="LRR_RI"/>
    <property type="match status" value="4"/>
</dbReference>
<evidence type="ECO:0000313" key="1">
    <source>
        <dbReference type="EMBL" id="GIQ90488.1"/>
    </source>
</evidence>
<dbReference type="InterPro" id="IPR001611">
    <property type="entry name" value="Leu-rich_rpt"/>
</dbReference>
<sequence>DDGKEEPAPPSAEELANEALTKRITDLHLVCLPGPMEALGIMLERNRALTNLDLSRNMLDSLFVGRFMPYLALNHFVQTLNMSRNRLDGAAGVSVAAYLTQLNLEHMDLSRNRLSQVSALALGSQLAEAGLYSLDISHNAIGDMGGAGVLAALAPSGAVHKSVAAACVAAGTPLPKGGVYNQKMERLNIGYCGLGLLSALALSKVIGENETLCSLDVSGNPLGGERGMRVVAKGCQTRVDAGMPALTLDVRQCQMDGDTLSLLKGMVGRGIEALKTGPMEE</sequence>
<accession>A0A9K3DAX7</accession>
<dbReference type="InterPro" id="IPR052394">
    <property type="entry name" value="LRR-containing"/>
</dbReference>
<dbReference type="Pfam" id="PF13516">
    <property type="entry name" value="LRR_6"/>
    <property type="match status" value="2"/>
</dbReference>
<dbReference type="PANTHER" id="PTHR24114">
    <property type="entry name" value="LEUCINE RICH REPEAT FAMILY PROTEIN"/>
    <property type="match status" value="1"/>
</dbReference>
<dbReference type="OrthoDB" id="120976at2759"/>
<name>A0A9K3DAX7_9EUKA</name>
<comment type="caution">
    <text evidence="1">The sequence shown here is derived from an EMBL/GenBank/DDBJ whole genome shotgun (WGS) entry which is preliminary data.</text>
</comment>
<reference evidence="1 2" key="1">
    <citation type="journal article" date="2018" name="PLoS ONE">
        <title>The draft genome of Kipferlia bialata reveals reductive genome evolution in fornicate parasites.</title>
        <authorList>
            <person name="Tanifuji G."/>
            <person name="Takabayashi S."/>
            <person name="Kume K."/>
            <person name="Takagi M."/>
            <person name="Nakayama T."/>
            <person name="Kamikawa R."/>
            <person name="Inagaki Y."/>
            <person name="Hashimoto T."/>
        </authorList>
    </citation>
    <scope>NUCLEOTIDE SEQUENCE [LARGE SCALE GENOMIC DNA]</scope>
    <source>
        <strain evidence="1">NY0173</strain>
    </source>
</reference>
<dbReference type="PROSITE" id="PS51450">
    <property type="entry name" value="LRR"/>
    <property type="match status" value="1"/>
</dbReference>
<dbReference type="Pfam" id="PF00560">
    <property type="entry name" value="LRR_1"/>
    <property type="match status" value="1"/>
</dbReference>